<dbReference type="SUPFAM" id="SSF54909">
    <property type="entry name" value="Dimeric alpha+beta barrel"/>
    <property type="match status" value="1"/>
</dbReference>
<evidence type="ECO:0008006" key="4">
    <source>
        <dbReference type="Google" id="ProtNLM"/>
    </source>
</evidence>
<name>A0A1Z5TAM8_HORWE</name>
<sequence>MATISVLYPAGTKFDLDYYMATHMPLVMNKWSSYGLKSWKVVKMPSDQAFCVMALLEWGSMGEFQKAGEGPEIKDIMADVNNFSDKQPTFLTGELVGQS</sequence>
<evidence type="ECO:0000313" key="2">
    <source>
        <dbReference type="EMBL" id="OTA33079.1"/>
    </source>
</evidence>
<protein>
    <recommendedName>
        <fullName evidence="4">EthD domain-containing protein</fullName>
    </recommendedName>
</protein>
<proteinExistence type="inferred from homology"/>
<dbReference type="EMBL" id="MUNK01000081">
    <property type="protein sequence ID" value="OTA33079.1"/>
    <property type="molecule type" value="Genomic_DNA"/>
</dbReference>
<evidence type="ECO:0000313" key="3">
    <source>
        <dbReference type="Proteomes" id="UP000194280"/>
    </source>
</evidence>
<dbReference type="STRING" id="1157616.A0A1Z5TAM8"/>
<dbReference type="InParanoid" id="A0A1Z5TAM8"/>
<gene>
    <name evidence="2" type="ORF">BTJ68_06375</name>
</gene>
<accession>A0A1Z5TAM8</accession>
<dbReference type="VEuPathDB" id="FungiDB:BTJ68_06375"/>
<keyword evidence="3" id="KW-1185">Reference proteome</keyword>
<dbReference type="NCBIfam" id="TIGR02118">
    <property type="entry name" value="EthD family reductase"/>
    <property type="match status" value="1"/>
</dbReference>
<dbReference type="GO" id="GO:0016491">
    <property type="term" value="F:oxidoreductase activity"/>
    <property type="evidence" value="ECO:0007669"/>
    <property type="project" value="InterPro"/>
</dbReference>
<dbReference type="InterPro" id="IPR009799">
    <property type="entry name" value="EthD_dom"/>
</dbReference>
<dbReference type="Gene3D" id="3.30.70.100">
    <property type="match status" value="1"/>
</dbReference>
<comment type="caution">
    <text evidence="2">The sequence shown here is derived from an EMBL/GenBank/DDBJ whole genome shotgun (WGS) entry which is preliminary data.</text>
</comment>
<dbReference type="Proteomes" id="UP000194280">
    <property type="component" value="Unassembled WGS sequence"/>
</dbReference>
<comment type="similarity">
    <text evidence="1">Belongs to the tpcK family.</text>
</comment>
<organism evidence="2 3">
    <name type="scientific">Hortaea werneckii EXF-2000</name>
    <dbReference type="NCBI Taxonomy" id="1157616"/>
    <lineage>
        <taxon>Eukaryota</taxon>
        <taxon>Fungi</taxon>
        <taxon>Dikarya</taxon>
        <taxon>Ascomycota</taxon>
        <taxon>Pezizomycotina</taxon>
        <taxon>Dothideomycetes</taxon>
        <taxon>Dothideomycetidae</taxon>
        <taxon>Mycosphaerellales</taxon>
        <taxon>Teratosphaeriaceae</taxon>
        <taxon>Hortaea</taxon>
    </lineage>
</organism>
<dbReference type="PANTHER" id="PTHR40260:SF2">
    <property type="entry name" value="BLR8190 PROTEIN"/>
    <property type="match status" value="1"/>
</dbReference>
<dbReference type="InterPro" id="IPR011008">
    <property type="entry name" value="Dimeric_a/b-barrel"/>
</dbReference>
<dbReference type="PANTHER" id="PTHR40260">
    <property type="entry name" value="BLR8190 PROTEIN"/>
    <property type="match status" value="1"/>
</dbReference>
<dbReference type="OrthoDB" id="4892971at2759"/>
<evidence type="ECO:0000256" key="1">
    <source>
        <dbReference type="ARBA" id="ARBA00005986"/>
    </source>
</evidence>
<reference evidence="2 3" key="1">
    <citation type="submission" date="2017-01" db="EMBL/GenBank/DDBJ databases">
        <title>The recent genome duplication of the halophilic yeast Hortaea werneckii: insights from long-read sequencing.</title>
        <authorList>
            <person name="Sinha S."/>
            <person name="Flibotte S."/>
            <person name="Neira M."/>
            <person name="Lenassi M."/>
            <person name="Gostincar C."/>
            <person name="Stajich J.E."/>
            <person name="Nislow C.E."/>
        </authorList>
    </citation>
    <scope>NUCLEOTIDE SEQUENCE [LARGE SCALE GENOMIC DNA]</scope>
    <source>
        <strain evidence="2 3">EXF-2000</strain>
    </source>
</reference>
<dbReference type="AlphaFoldDB" id="A0A1Z5TAM8"/>